<proteinExistence type="predicted"/>
<comment type="caution">
    <text evidence="1">The sequence shown here is derived from an EMBL/GenBank/DDBJ whole genome shotgun (WGS) entry which is preliminary data.</text>
</comment>
<protein>
    <submittedName>
        <fullName evidence="1">Uncharacterized protein</fullName>
    </submittedName>
</protein>
<name>A0A545UU71_9HYPO</name>
<evidence type="ECO:0000313" key="2">
    <source>
        <dbReference type="Proteomes" id="UP000315783"/>
    </source>
</evidence>
<gene>
    <name evidence="1" type="ORF">IF1G_08309</name>
</gene>
<reference evidence="1 2" key="1">
    <citation type="journal article" date="2019" name="Appl. Microbiol. Biotechnol.">
        <title>Genome sequence of Isaria javanica and comparative genome analysis insights into family S53 peptidase evolution in fungal entomopathogens.</title>
        <authorList>
            <person name="Lin R."/>
            <person name="Zhang X."/>
            <person name="Xin B."/>
            <person name="Zou M."/>
            <person name="Gao Y."/>
            <person name="Qin F."/>
            <person name="Hu Q."/>
            <person name="Xie B."/>
            <person name="Cheng X."/>
        </authorList>
    </citation>
    <scope>NUCLEOTIDE SEQUENCE [LARGE SCALE GENOMIC DNA]</scope>
    <source>
        <strain evidence="1 2">IJ1G</strain>
    </source>
</reference>
<dbReference type="Proteomes" id="UP000315783">
    <property type="component" value="Unassembled WGS sequence"/>
</dbReference>
<organism evidence="1 2">
    <name type="scientific">Cordyceps javanica</name>
    <dbReference type="NCBI Taxonomy" id="43265"/>
    <lineage>
        <taxon>Eukaryota</taxon>
        <taxon>Fungi</taxon>
        <taxon>Dikarya</taxon>
        <taxon>Ascomycota</taxon>
        <taxon>Pezizomycotina</taxon>
        <taxon>Sordariomycetes</taxon>
        <taxon>Hypocreomycetidae</taxon>
        <taxon>Hypocreales</taxon>
        <taxon>Cordycipitaceae</taxon>
        <taxon>Cordyceps</taxon>
    </lineage>
</organism>
<accession>A0A545UU71</accession>
<dbReference type="AlphaFoldDB" id="A0A545UU71"/>
<evidence type="ECO:0000313" key="1">
    <source>
        <dbReference type="EMBL" id="TQV93006.1"/>
    </source>
</evidence>
<keyword evidence="2" id="KW-1185">Reference proteome</keyword>
<dbReference type="EMBL" id="SPUK01000013">
    <property type="protein sequence ID" value="TQV93006.1"/>
    <property type="molecule type" value="Genomic_DNA"/>
</dbReference>
<sequence length="94" mass="10563">MVWLRQYARGRDKLDGWSTRQQPGARQLAGRKELIALCASHAPAGFIRRGCWLRGSILARHSGHLRFAAEPLTPTLACAWNRNDQHESLVECLG</sequence>